<organism evidence="2 3">
    <name type="scientific">Sphingobium tyrosinilyticum</name>
    <dbReference type="NCBI Taxonomy" id="2715436"/>
    <lineage>
        <taxon>Bacteria</taxon>
        <taxon>Pseudomonadati</taxon>
        <taxon>Pseudomonadota</taxon>
        <taxon>Alphaproteobacteria</taxon>
        <taxon>Sphingomonadales</taxon>
        <taxon>Sphingomonadaceae</taxon>
        <taxon>Sphingobium</taxon>
    </lineage>
</organism>
<dbReference type="InterPro" id="IPR032710">
    <property type="entry name" value="NTF2-like_dom_sf"/>
</dbReference>
<sequence length="192" mass="21814">MDSQSAAIELLLDHQQITNVIHRYCRAADRLDVELFRTTFWGDGGFDGGPAEGPAVKIIPHLFENLMPDMWEASQHSISNILIELEGDRALVESYLTAFHLSHPTHASRAALLGEKNALAAGFKDDDVIEFIFGGRYIDVFEKRSGEWRILNRKIVPGFNRVERYTGIRDGGQYDLLKHRSSRDRDDPVYAR</sequence>
<accession>A0ABV9EY80</accession>
<protein>
    <submittedName>
        <fullName evidence="2">Nuclear transport factor 2 family protein</fullName>
    </submittedName>
</protein>
<comment type="caution">
    <text evidence="2">The sequence shown here is derived from an EMBL/GenBank/DDBJ whole genome shotgun (WGS) entry which is preliminary data.</text>
</comment>
<keyword evidence="3" id="KW-1185">Reference proteome</keyword>
<proteinExistence type="predicted"/>
<reference evidence="3" key="1">
    <citation type="journal article" date="2019" name="Int. J. Syst. Evol. Microbiol.">
        <title>The Global Catalogue of Microorganisms (GCM) 10K type strain sequencing project: providing services to taxonomists for standard genome sequencing and annotation.</title>
        <authorList>
            <consortium name="The Broad Institute Genomics Platform"/>
            <consortium name="The Broad Institute Genome Sequencing Center for Infectious Disease"/>
            <person name="Wu L."/>
            <person name="Ma J."/>
        </authorList>
    </citation>
    <scope>NUCLEOTIDE SEQUENCE [LARGE SCALE GENOMIC DNA]</scope>
    <source>
        <strain evidence="3">NBRC 103632</strain>
    </source>
</reference>
<evidence type="ECO:0000259" key="1">
    <source>
        <dbReference type="Pfam" id="PF13577"/>
    </source>
</evidence>
<dbReference type="Proteomes" id="UP001595957">
    <property type="component" value="Unassembled WGS sequence"/>
</dbReference>
<dbReference type="RefSeq" id="WP_380804418.1">
    <property type="nucleotide sequence ID" value="NZ_JBHSFZ010000019.1"/>
</dbReference>
<dbReference type="SUPFAM" id="SSF54427">
    <property type="entry name" value="NTF2-like"/>
    <property type="match status" value="1"/>
</dbReference>
<dbReference type="EMBL" id="JBHSFZ010000019">
    <property type="protein sequence ID" value="MFC4594561.1"/>
    <property type="molecule type" value="Genomic_DNA"/>
</dbReference>
<dbReference type="Pfam" id="PF13577">
    <property type="entry name" value="SnoaL_4"/>
    <property type="match status" value="1"/>
</dbReference>
<evidence type="ECO:0000313" key="2">
    <source>
        <dbReference type="EMBL" id="MFC4594561.1"/>
    </source>
</evidence>
<dbReference type="Gene3D" id="3.10.450.50">
    <property type="match status" value="1"/>
</dbReference>
<name>A0ABV9EY80_9SPHN</name>
<dbReference type="InterPro" id="IPR037401">
    <property type="entry name" value="SnoaL-like"/>
</dbReference>
<feature type="domain" description="SnoaL-like" evidence="1">
    <location>
        <begin position="11"/>
        <end position="154"/>
    </location>
</feature>
<evidence type="ECO:0000313" key="3">
    <source>
        <dbReference type="Proteomes" id="UP001595957"/>
    </source>
</evidence>
<gene>
    <name evidence="2" type="ORF">ACFO3E_10230</name>
</gene>